<reference evidence="1 2" key="1">
    <citation type="submission" date="2018-09" db="EMBL/GenBank/DDBJ databases">
        <title>Genomic Encyclopedia of Archaeal and Bacterial Type Strains, Phase II (KMG-II): from individual species to whole genera.</title>
        <authorList>
            <person name="Goeker M."/>
        </authorList>
    </citation>
    <scope>NUCLEOTIDE SEQUENCE [LARGE SCALE GENOMIC DNA]</scope>
    <source>
        <strain evidence="1 2">DSM 13151</strain>
    </source>
</reference>
<organism evidence="1 2">
    <name type="scientific">Halopiger aswanensis</name>
    <dbReference type="NCBI Taxonomy" id="148449"/>
    <lineage>
        <taxon>Archaea</taxon>
        <taxon>Methanobacteriati</taxon>
        <taxon>Methanobacteriota</taxon>
        <taxon>Stenosarchaea group</taxon>
        <taxon>Halobacteria</taxon>
        <taxon>Halobacteriales</taxon>
        <taxon>Natrialbaceae</taxon>
        <taxon>Halopiger</taxon>
    </lineage>
</organism>
<keyword evidence="2" id="KW-1185">Reference proteome</keyword>
<gene>
    <name evidence="1" type="ORF">ATJ93_0426</name>
</gene>
<evidence type="ECO:0000313" key="2">
    <source>
        <dbReference type="Proteomes" id="UP000283805"/>
    </source>
</evidence>
<accession>A0A3R7DBP5</accession>
<proteinExistence type="predicted"/>
<dbReference type="EMBL" id="RAPO01000001">
    <property type="protein sequence ID" value="RKD97440.1"/>
    <property type="molecule type" value="Genomic_DNA"/>
</dbReference>
<dbReference type="RefSeq" id="WP_120242976.1">
    <property type="nucleotide sequence ID" value="NZ_RAPO01000001.1"/>
</dbReference>
<dbReference type="AlphaFoldDB" id="A0A3R7DBP5"/>
<comment type="caution">
    <text evidence="1">The sequence shown here is derived from an EMBL/GenBank/DDBJ whole genome shotgun (WGS) entry which is preliminary data.</text>
</comment>
<evidence type="ECO:0000313" key="1">
    <source>
        <dbReference type="EMBL" id="RKD97440.1"/>
    </source>
</evidence>
<dbReference type="OrthoDB" id="182995at2157"/>
<sequence length="79" mass="8665">MQTQEHRSAETARIEPIPEDIESTQAKLVYVYLAATGGATIDELRETLALKKITLLSVLQSLMRADVVEKDGSSYVVTA</sequence>
<name>A0A3R7DBP5_9EURY</name>
<dbReference type="Proteomes" id="UP000283805">
    <property type="component" value="Unassembled WGS sequence"/>
</dbReference>
<protein>
    <submittedName>
        <fullName evidence="1">Sugar-specific transcriptional regulator TrmB</fullName>
    </submittedName>
</protein>